<proteinExistence type="predicted"/>
<sequence length="117" mass="13959">MAMNNFFKINLPYGIKRNDNGHWTAFNREYRPLGENDFMKHVPWSAFIYTDYGRLSDRFLMDLADGPTSVQLDENNDIVRVFFYDDATNPANHLRAESRLWENYFEKLKKLAMLKRV</sequence>
<name>A0A0F9GV05_9ZZZZ</name>
<dbReference type="EMBL" id="LAZR01018908">
    <property type="protein sequence ID" value="KKL94501.1"/>
    <property type="molecule type" value="Genomic_DNA"/>
</dbReference>
<dbReference type="AlphaFoldDB" id="A0A0F9GV05"/>
<reference evidence="1" key="1">
    <citation type="journal article" date="2015" name="Nature">
        <title>Complex archaea that bridge the gap between prokaryotes and eukaryotes.</title>
        <authorList>
            <person name="Spang A."/>
            <person name="Saw J.H."/>
            <person name="Jorgensen S.L."/>
            <person name="Zaremba-Niedzwiedzka K."/>
            <person name="Martijn J."/>
            <person name="Lind A.E."/>
            <person name="van Eijk R."/>
            <person name="Schleper C."/>
            <person name="Guy L."/>
            <person name="Ettema T.J."/>
        </authorList>
    </citation>
    <scope>NUCLEOTIDE SEQUENCE</scope>
</reference>
<protein>
    <submittedName>
        <fullName evidence="1">Uncharacterized protein</fullName>
    </submittedName>
</protein>
<evidence type="ECO:0000313" key="1">
    <source>
        <dbReference type="EMBL" id="KKL94501.1"/>
    </source>
</evidence>
<comment type="caution">
    <text evidence="1">The sequence shown here is derived from an EMBL/GenBank/DDBJ whole genome shotgun (WGS) entry which is preliminary data.</text>
</comment>
<organism evidence="1">
    <name type="scientific">marine sediment metagenome</name>
    <dbReference type="NCBI Taxonomy" id="412755"/>
    <lineage>
        <taxon>unclassified sequences</taxon>
        <taxon>metagenomes</taxon>
        <taxon>ecological metagenomes</taxon>
    </lineage>
</organism>
<accession>A0A0F9GV05</accession>
<gene>
    <name evidence="1" type="ORF">LCGC14_1864030</name>
</gene>